<keyword evidence="2 7" id="KW-0547">Nucleotide-binding</keyword>
<dbReference type="InterPro" id="IPR045076">
    <property type="entry name" value="MutS"/>
</dbReference>
<keyword evidence="1 7" id="KW-0699">rRNA-binding</keyword>
<comment type="subunit">
    <text evidence="7">Homodimer. Binds to stalled ribosomes, contacting rRNA.</text>
</comment>
<dbReference type="PROSITE" id="PS50828">
    <property type="entry name" value="SMR"/>
    <property type="match status" value="1"/>
</dbReference>
<dbReference type="Pfam" id="PF01713">
    <property type="entry name" value="Smr"/>
    <property type="match status" value="1"/>
</dbReference>
<dbReference type="GO" id="GO:0004519">
    <property type="term" value="F:endonuclease activity"/>
    <property type="evidence" value="ECO:0007669"/>
    <property type="project" value="UniProtKB-KW"/>
</dbReference>
<dbReference type="InterPro" id="IPR002625">
    <property type="entry name" value="Smr_dom"/>
</dbReference>
<dbReference type="InterPro" id="IPR046893">
    <property type="entry name" value="MSSS"/>
</dbReference>
<dbReference type="PANTHER" id="PTHR48466:SF2">
    <property type="entry name" value="OS10G0509000 PROTEIN"/>
    <property type="match status" value="1"/>
</dbReference>
<keyword evidence="5 7" id="KW-0694">RNA-binding</keyword>
<dbReference type="InterPro" id="IPR036187">
    <property type="entry name" value="DNA_mismatch_repair_MutS_sf"/>
</dbReference>
<dbReference type="Proteomes" id="UP001172082">
    <property type="component" value="Unassembled WGS sequence"/>
</dbReference>
<dbReference type="SUPFAM" id="SSF48334">
    <property type="entry name" value="DNA repair protein MutS, domain III"/>
    <property type="match status" value="1"/>
</dbReference>
<dbReference type="EMBL" id="JAUJEA010000005">
    <property type="protein sequence ID" value="MDN5202598.1"/>
    <property type="molecule type" value="Genomic_DNA"/>
</dbReference>
<comment type="function">
    <text evidence="7">Endonuclease that is involved in the suppression of homologous recombination and thus may have a key role in the control of bacterial genetic diversity.</text>
</comment>
<protein>
    <recommendedName>
        <fullName evidence="7">Endonuclease MutS2</fullName>
        <ecNumber evidence="7">3.1.-.-</ecNumber>
    </recommendedName>
    <alternativeName>
        <fullName evidence="7">Ribosome-associated protein quality control-upstream factor</fullName>
        <shortName evidence="7">RQC-upstream factor</shortName>
        <shortName evidence="7">RqcU</shortName>
        <ecNumber evidence="7">3.6.4.-</ecNumber>
    </alternativeName>
</protein>
<organism evidence="10 11">
    <name type="scientific">Splendidivirga corallicola</name>
    <dbReference type="NCBI Taxonomy" id="3051826"/>
    <lineage>
        <taxon>Bacteria</taxon>
        <taxon>Pseudomonadati</taxon>
        <taxon>Bacteroidota</taxon>
        <taxon>Cytophagia</taxon>
        <taxon>Cytophagales</taxon>
        <taxon>Splendidivirgaceae</taxon>
        <taxon>Splendidivirga</taxon>
    </lineage>
</organism>
<evidence type="ECO:0000256" key="6">
    <source>
        <dbReference type="ARBA" id="ARBA00023125"/>
    </source>
</evidence>
<dbReference type="NCBIfam" id="TIGR01069">
    <property type="entry name" value="mutS2"/>
    <property type="match status" value="1"/>
</dbReference>
<evidence type="ECO:0000256" key="8">
    <source>
        <dbReference type="SAM" id="Coils"/>
    </source>
</evidence>
<dbReference type="Pfam" id="PF20297">
    <property type="entry name" value="MSSS"/>
    <property type="match status" value="1"/>
</dbReference>
<keyword evidence="7 10" id="KW-0255">Endonuclease</keyword>
<dbReference type="RefSeq" id="WP_346752622.1">
    <property type="nucleotide sequence ID" value="NZ_JAUJEA010000005.1"/>
</dbReference>
<evidence type="ECO:0000256" key="5">
    <source>
        <dbReference type="ARBA" id="ARBA00022884"/>
    </source>
</evidence>
<dbReference type="EC" id="3.6.4.-" evidence="7"/>
<dbReference type="InterPro" id="IPR036063">
    <property type="entry name" value="Smr_dom_sf"/>
</dbReference>
<keyword evidence="3 7" id="KW-0378">Hydrolase</keyword>
<evidence type="ECO:0000256" key="4">
    <source>
        <dbReference type="ARBA" id="ARBA00022840"/>
    </source>
</evidence>
<evidence type="ECO:0000313" key="10">
    <source>
        <dbReference type="EMBL" id="MDN5202598.1"/>
    </source>
</evidence>
<dbReference type="InterPro" id="IPR027417">
    <property type="entry name" value="P-loop_NTPase"/>
</dbReference>
<dbReference type="Pfam" id="PF00488">
    <property type="entry name" value="MutS_V"/>
    <property type="match status" value="1"/>
</dbReference>
<keyword evidence="6 7" id="KW-0238">DNA-binding</keyword>
<comment type="caution">
    <text evidence="10">The sequence shown here is derived from an EMBL/GenBank/DDBJ whole genome shotgun (WGS) entry which is preliminary data.</text>
</comment>
<dbReference type="InterPro" id="IPR005747">
    <property type="entry name" value="MutS2"/>
</dbReference>
<name>A0ABT8KQZ5_9BACT</name>
<dbReference type="EC" id="3.1.-.-" evidence="7"/>
<dbReference type="SMART" id="SM00533">
    <property type="entry name" value="MUTSd"/>
    <property type="match status" value="1"/>
</dbReference>
<dbReference type="SMART" id="SM00463">
    <property type="entry name" value="SMR"/>
    <property type="match status" value="1"/>
</dbReference>
<sequence length="795" mass="91301">MLYPRNLEIKLGFDRIRELIKKECLSTLGSYYVDKMKFSNSYARIRSWQTQTEELATILSNSEDFPSSNYIDVSQSLEKIRIVGVYLLESEFHALQLSLDTIFKCLSFLNNAEGYPELKKLVEQVDLDKIVVKEISQKIDEDGKLRNNATPELSRIRKTMLQEQAKLRKVLDQMLRKAIEKGYTSNDHQITIRNGRMVIPVLAEHKRRIKGFIHDESSTGQLVYLEPAEVLEINNELRELESQEKREVIRILTELTDFIRPFLPSLKKAYNFLSLIDFIRAKARFALKTESVKPEIKDEQVILWSNARHPLLQLTLQEQDKKVVPLNISLNDEQRILLISGPNAGGKSVCLKTVGLLQYMFQTGLMVPVKEDSTFGLFDDLFIDIGDEQSLENDLSTYSSHLKNMNHFVNRSNEQTLFLIDEFGTGTEPNFGGAIAESILETLNNRKAFGVITTHYSNLKAFADKTPFISNAAMRFDVENLEPLYQLEIGKPGSSFALEIARKIGLPRIVVNKAKQNLGEDKVNFDKLLNKLEQDKKFYEEQNTRLKSKNRELEVALKKYEQLTKQLENDKKEIINKAKEEAKQLLSDTNQKIEATIKSIKENKAEKTKTKALRENLEQFRKSIKKEKVEKKEIVEVVEGKIELGCYVRIKGQDTIGEVMSIKGKDVEILIGELKSNIKLNRLEKVSKRQISHKLKEIEKKPLTKGIDLNKKRFDFSTNLDVRGKRVEEALPEVEAIIDDALMFGINEIKIIHGKGDGILREVIRDYLRNYSHVKKVRDEHVERGGAGVSIVELK</sequence>
<dbReference type="Gene3D" id="3.30.1370.110">
    <property type="match status" value="1"/>
</dbReference>
<feature type="coiled-coil region" evidence="8">
    <location>
        <begin position="515"/>
        <end position="630"/>
    </location>
</feature>
<comment type="function">
    <text evidence="7">Acts as a ribosome collision sensor, splitting the ribosome into its 2 subunits. Detects stalled/collided 70S ribosomes which it binds and splits by an ATP-hydrolysis driven conformational change. Acts upstream of the ribosome quality control system (RQC), a ribosome-associated complex that mediates the extraction of incompletely synthesized nascent chains from stalled ribosomes and their subsequent degradation. Probably generates substrates for RQC.</text>
</comment>
<evidence type="ECO:0000256" key="1">
    <source>
        <dbReference type="ARBA" id="ARBA00022730"/>
    </source>
</evidence>
<dbReference type="SMART" id="SM00534">
    <property type="entry name" value="MUTSac"/>
    <property type="match status" value="1"/>
</dbReference>
<evidence type="ECO:0000256" key="2">
    <source>
        <dbReference type="ARBA" id="ARBA00022741"/>
    </source>
</evidence>
<dbReference type="HAMAP" id="MF_00092">
    <property type="entry name" value="MutS2"/>
    <property type="match status" value="1"/>
</dbReference>
<dbReference type="Gene3D" id="3.40.50.300">
    <property type="entry name" value="P-loop containing nucleotide triphosphate hydrolases"/>
    <property type="match status" value="1"/>
</dbReference>
<evidence type="ECO:0000259" key="9">
    <source>
        <dbReference type="PROSITE" id="PS50828"/>
    </source>
</evidence>
<reference evidence="10" key="1">
    <citation type="submission" date="2023-06" db="EMBL/GenBank/DDBJ databases">
        <title>Genomic of Parafulvivirga corallium.</title>
        <authorList>
            <person name="Wang G."/>
        </authorList>
    </citation>
    <scope>NUCLEOTIDE SEQUENCE</scope>
    <source>
        <strain evidence="10">BMA10</strain>
    </source>
</reference>
<keyword evidence="7" id="KW-0540">Nuclease</keyword>
<keyword evidence="11" id="KW-1185">Reference proteome</keyword>
<evidence type="ECO:0000313" key="11">
    <source>
        <dbReference type="Proteomes" id="UP001172082"/>
    </source>
</evidence>
<dbReference type="InterPro" id="IPR007696">
    <property type="entry name" value="DNA_mismatch_repair_MutS_core"/>
</dbReference>
<dbReference type="SUPFAM" id="SSF52540">
    <property type="entry name" value="P-loop containing nucleoside triphosphate hydrolases"/>
    <property type="match status" value="1"/>
</dbReference>
<dbReference type="PIRSF" id="PIRSF005814">
    <property type="entry name" value="MutS_YshD"/>
    <property type="match status" value="1"/>
</dbReference>
<keyword evidence="8" id="KW-0175">Coiled coil</keyword>
<dbReference type="PANTHER" id="PTHR48466">
    <property type="entry name" value="OS10G0509000 PROTEIN-RELATED"/>
    <property type="match status" value="1"/>
</dbReference>
<feature type="domain" description="Smr" evidence="9">
    <location>
        <begin position="720"/>
        <end position="795"/>
    </location>
</feature>
<feature type="binding site" evidence="7">
    <location>
        <begin position="341"/>
        <end position="348"/>
    </location>
    <ligand>
        <name>ATP</name>
        <dbReference type="ChEBI" id="CHEBI:30616"/>
    </ligand>
</feature>
<evidence type="ECO:0000256" key="3">
    <source>
        <dbReference type="ARBA" id="ARBA00022801"/>
    </source>
</evidence>
<dbReference type="InterPro" id="IPR000432">
    <property type="entry name" value="DNA_mismatch_repair_MutS_C"/>
</dbReference>
<dbReference type="SUPFAM" id="SSF160443">
    <property type="entry name" value="SMR domain-like"/>
    <property type="match status" value="1"/>
</dbReference>
<proteinExistence type="inferred from homology"/>
<comment type="similarity">
    <text evidence="7">Belongs to the DNA mismatch repair MutS family. MutS2 subfamily.</text>
</comment>
<gene>
    <name evidence="7" type="primary">mutS2</name>
    <name evidence="7" type="synonym">rqcU</name>
    <name evidence="10" type="ORF">QQ008_14515</name>
</gene>
<evidence type="ECO:0000256" key="7">
    <source>
        <dbReference type="HAMAP-Rule" id="MF_00092"/>
    </source>
</evidence>
<keyword evidence="4 7" id="KW-0067">ATP-binding</keyword>
<accession>A0ABT8KQZ5</accession>